<accession>A0AA39J8T7</accession>
<reference evidence="1" key="1">
    <citation type="submission" date="2023-06" db="EMBL/GenBank/DDBJ databases">
        <authorList>
            <consortium name="Lawrence Berkeley National Laboratory"/>
            <person name="Ahrendt S."/>
            <person name="Sahu N."/>
            <person name="Indic B."/>
            <person name="Wong-Bajracharya J."/>
            <person name="Merenyi Z."/>
            <person name="Ke H.-M."/>
            <person name="Monk M."/>
            <person name="Kocsube S."/>
            <person name="Drula E."/>
            <person name="Lipzen A."/>
            <person name="Balint B."/>
            <person name="Henrissat B."/>
            <person name="Andreopoulos B."/>
            <person name="Martin F.M."/>
            <person name="Harder C.B."/>
            <person name="Rigling D."/>
            <person name="Ford K.L."/>
            <person name="Foster G.D."/>
            <person name="Pangilinan J."/>
            <person name="Papanicolaou A."/>
            <person name="Barry K."/>
            <person name="LaButti K."/>
            <person name="Viragh M."/>
            <person name="Koriabine M."/>
            <person name="Yan M."/>
            <person name="Riley R."/>
            <person name="Champramary S."/>
            <person name="Plett K.L."/>
            <person name="Tsai I.J."/>
            <person name="Slot J."/>
            <person name="Sipos G."/>
            <person name="Plett J."/>
            <person name="Nagy L.G."/>
            <person name="Grigoriev I.V."/>
        </authorList>
    </citation>
    <scope>NUCLEOTIDE SEQUENCE</scope>
    <source>
        <strain evidence="1">CCBAS 213</strain>
    </source>
</reference>
<sequence length="161" mass="17863">MKTSRKDFCHPSIGSYLHNGNMQETLIHLSLGCGYLSDSSLSYIVPVRFPQLRRPANTVVKCPQRSTSPSSMSSLREHGNEIYIGSVPIERTLTPRLGKGTFASPIDVQFNVEDSVSTQLLVFLANVPRLGARNTMPKFSVHKFTGTASQLQQDSDYVSMR</sequence>
<keyword evidence="2" id="KW-1185">Reference proteome</keyword>
<dbReference type="RefSeq" id="XP_060322838.1">
    <property type="nucleotide sequence ID" value="XM_060472083.1"/>
</dbReference>
<proteinExistence type="predicted"/>
<evidence type="ECO:0000313" key="1">
    <source>
        <dbReference type="EMBL" id="KAK0438158.1"/>
    </source>
</evidence>
<protein>
    <submittedName>
        <fullName evidence="1">Uncharacterized protein</fullName>
    </submittedName>
</protein>
<gene>
    <name evidence="1" type="ORF">EV420DRAFT_151881</name>
</gene>
<dbReference type="GeneID" id="85355631"/>
<name>A0AA39J8T7_ARMTA</name>
<dbReference type="AlphaFoldDB" id="A0AA39J8T7"/>
<dbReference type="EMBL" id="JAUEPS010000101">
    <property type="protein sequence ID" value="KAK0438158.1"/>
    <property type="molecule type" value="Genomic_DNA"/>
</dbReference>
<comment type="caution">
    <text evidence="1">The sequence shown here is derived from an EMBL/GenBank/DDBJ whole genome shotgun (WGS) entry which is preliminary data.</text>
</comment>
<evidence type="ECO:0000313" key="2">
    <source>
        <dbReference type="Proteomes" id="UP001175211"/>
    </source>
</evidence>
<organism evidence="1 2">
    <name type="scientific">Armillaria tabescens</name>
    <name type="common">Ringless honey mushroom</name>
    <name type="synonym">Agaricus tabescens</name>
    <dbReference type="NCBI Taxonomy" id="1929756"/>
    <lineage>
        <taxon>Eukaryota</taxon>
        <taxon>Fungi</taxon>
        <taxon>Dikarya</taxon>
        <taxon>Basidiomycota</taxon>
        <taxon>Agaricomycotina</taxon>
        <taxon>Agaricomycetes</taxon>
        <taxon>Agaricomycetidae</taxon>
        <taxon>Agaricales</taxon>
        <taxon>Marasmiineae</taxon>
        <taxon>Physalacriaceae</taxon>
        <taxon>Desarmillaria</taxon>
    </lineage>
</organism>
<dbReference type="Proteomes" id="UP001175211">
    <property type="component" value="Unassembled WGS sequence"/>
</dbReference>